<dbReference type="EMBL" id="JAZHXJ010000139">
    <property type="protein sequence ID" value="KAL1872324.1"/>
    <property type="molecule type" value="Genomic_DNA"/>
</dbReference>
<accession>A0ABR3X9M2</accession>
<protein>
    <submittedName>
        <fullName evidence="2">Uncharacterized protein</fullName>
    </submittedName>
</protein>
<sequence>MFKTNPLSSLKSIFPPIHQPLPLNKRESQQLLNALTTSFRKHLDKEHGWSPDEPPAATLPSPTISYYPSPNATSSATAARLAKDSGRRPTDRHLRAILSNPLFSYDPRSAEAARQLGTHRDPMDVFDEAVAKGMMTMKGALGCLLAVRRDIVQSSTASLRDGMRASGAGLRVLQWLRASGKERDLSFLSNPRFVKVLLPFMAAEGLDELAWTWLSRLVAGEGPAALKRLNGKQVPTWSVLLDALVHTKALGARNLDDAYASLLRGEEMVKGNPELAQGVLSPWMHLAWMSTVGAWKFATPSERLFESYVAIGDHIERPHGLVRAHLDLHHPTRPSHERAVEFLSKESFWSSLVPSAGDKGALALDSPRSSPSSFQVRVMSFGLDTVQHLSQTGQSEEAQYFLDLLRKYLGPYFSQDRAEDDTQLVFG</sequence>
<evidence type="ECO:0000313" key="2">
    <source>
        <dbReference type="EMBL" id="KAL1872324.1"/>
    </source>
</evidence>
<reference evidence="2 3" key="1">
    <citation type="journal article" date="2024" name="Commun. Biol.">
        <title>Comparative genomic analysis of thermophilic fungi reveals convergent evolutionary adaptations and gene losses.</title>
        <authorList>
            <person name="Steindorff A.S."/>
            <person name="Aguilar-Pontes M.V."/>
            <person name="Robinson A.J."/>
            <person name="Andreopoulos B."/>
            <person name="LaButti K."/>
            <person name="Kuo A."/>
            <person name="Mondo S."/>
            <person name="Riley R."/>
            <person name="Otillar R."/>
            <person name="Haridas S."/>
            <person name="Lipzen A."/>
            <person name="Grimwood J."/>
            <person name="Schmutz J."/>
            <person name="Clum A."/>
            <person name="Reid I.D."/>
            <person name="Moisan M.C."/>
            <person name="Butler G."/>
            <person name="Nguyen T.T.M."/>
            <person name="Dewar K."/>
            <person name="Conant G."/>
            <person name="Drula E."/>
            <person name="Henrissat B."/>
            <person name="Hansel C."/>
            <person name="Singer S."/>
            <person name="Hutchinson M.I."/>
            <person name="de Vries R.P."/>
            <person name="Natvig D.O."/>
            <person name="Powell A.J."/>
            <person name="Tsang A."/>
            <person name="Grigoriev I.V."/>
        </authorList>
    </citation>
    <scope>NUCLEOTIDE SEQUENCE [LARGE SCALE GENOMIC DNA]</scope>
    <source>
        <strain evidence="2 3">ATCC 24622</strain>
    </source>
</reference>
<proteinExistence type="predicted"/>
<dbReference type="Proteomes" id="UP001586593">
    <property type="component" value="Unassembled WGS sequence"/>
</dbReference>
<keyword evidence="3" id="KW-1185">Reference proteome</keyword>
<organism evidence="2 3">
    <name type="scientific">Phialemonium thermophilum</name>
    <dbReference type="NCBI Taxonomy" id="223376"/>
    <lineage>
        <taxon>Eukaryota</taxon>
        <taxon>Fungi</taxon>
        <taxon>Dikarya</taxon>
        <taxon>Ascomycota</taxon>
        <taxon>Pezizomycotina</taxon>
        <taxon>Sordariomycetes</taxon>
        <taxon>Sordariomycetidae</taxon>
        <taxon>Cephalothecales</taxon>
        <taxon>Cephalothecaceae</taxon>
        <taxon>Phialemonium</taxon>
    </lineage>
</organism>
<feature type="region of interest" description="Disordered" evidence="1">
    <location>
        <begin position="43"/>
        <end position="62"/>
    </location>
</feature>
<evidence type="ECO:0000313" key="3">
    <source>
        <dbReference type="Proteomes" id="UP001586593"/>
    </source>
</evidence>
<name>A0ABR3X9M2_9PEZI</name>
<gene>
    <name evidence="2" type="ORF">VTK73DRAFT_1555</name>
</gene>
<evidence type="ECO:0000256" key="1">
    <source>
        <dbReference type="SAM" id="MobiDB-lite"/>
    </source>
</evidence>
<comment type="caution">
    <text evidence="2">The sequence shown here is derived from an EMBL/GenBank/DDBJ whole genome shotgun (WGS) entry which is preliminary data.</text>
</comment>